<dbReference type="GO" id="GO:0000175">
    <property type="term" value="F:3'-5'-RNA exonuclease activity"/>
    <property type="evidence" value="ECO:0007669"/>
    <property type="project" value="TreeGrafter"/>
</dbReference>
<evidence type="ECO:0000259" key="2">
    <source>
        <dbReference type="Pfam" id="PF03372"/>
    </source>
</evidence>
<dbReference type="Pfam" id="PF03372">
    <property type="entry name" value="Exo_endo_phos"/>
    <property type="match status" value="1"/>
</dbReference>
<feature type="region of interest" description="Disordered" evidence="1">
    <location>
        <begin position="216"/>
        <end position="251"/>
    </location>
</feature>
<dbReference type="SUPFAM" id="SSF56219">
    <property type="entry name" value="DNase I-like"/>
    <property type="match status" value="1"/>
</dbReference>
<dbReference type="OrthoDB" id="206205at2759"/>
<dbReference type="GO" id="GO:0000288">
    <property type="term" value="P:nuclear-transcribed mRNA catabolic process, deadenylation-dependent decay"/>
    <property type="evidence" value="ECO:0007669"/>
    <property type="project" value="TreeGrafter"/>
</dbReference>
<feature type="compositionally biased region" description="Low complexity" evidence="1">
    <location>
        <begin position="733"/>
        <end position="744"/>
    </location>
</feature>
<evidence type="ECO:0000313" key="3">
    <source>
        <dbReference type="EMBL" id="EGB11167.1"/>
    </source>
</evidence>
<gene>
    <name evidence="3" type="ORF">AURANDRAFT_61968</name>
</gene>
<feature type="region of interest" description="Disordered" evidence="1">
    <location>
        <begin position="733"/>
        <end position="776"/>
    </location>
</feature>
<dbReference type="PANTHER" id="PTHR12121">
    <property type="entry name" value="CARBON CATABOLITE REPRESSOR PROTEIN 4"/>
    <property type="match status" value="1"/>
</dbReference>
<dbReference type="GO" id="GO:0005739">
    <property type="term" value="C:mitochondrion"/>
    <property type="evidence" value="ECO:0007669"/>
    <property type="project" value="TreeGrafter"/>
</dbReference>
<reference evidence="3 4" key="1">
    <citation type="journal article" date="2011" name="Proc. Natl. Acad. Sci. U.S.A.">
        <title>Niche of harmful alga Aureococcus anophagefferens revealed through ecogenomics.</title>
        <authorList>
            <person name="Gobler C.J."/>
            <person name="Berry D.L."/>
            <person name="Dyhrman S.T."/>
            <person name="Wilhelm S.W."/>
            <person name="Salamov A."/>
            <person name="Lobanov A.V."/>
            <person name="Zhang Y."/>
            <person name="Collier J.L."/>
            <person name="Wurch L.L."/>
            <person name="Kustka A.B."/>
            <person name="Dill B.D."/>
            <person name="Shah M."/>
            <person name="VerBerkmoes N.C."/>
            <person name="Kuo A."/>
            <person name="Terry A."/>
            <person name="Pangilinan J."/>
            <person name="Lindquist E.A."/>
            <person name="Lucas S."/>
            <person name="Paulsen I.T."/>
            <person name="Hattenrath-Lehmann T.K."/>
            <person name="Talmage S.C."/>
            <person name="Walker E.A."/>
            <person name="Koch F."/>
            <person name="Burson A.M."/>
            <person name="Marcoval M.A."/>
            <person name="Tang Y.Z."/>
            <person name="Lecleir G.R."/>
            <person name="Coyne K.J."/>
            <person name="Berg G.M."/>
            <person name="Bertrand E.M."/>
            <person name="Saito M.A."/>
            <person name="Gladyshev V.N."/>
            <person name="Grigoriev I.V."/>
        </authorList>
    </citation>
    <scope>NUCLEOTIDE SEQUENCE [LARGE SCALE GENOMIC DNA]</scope>
    <source>
        <strain evidence="4">CCMP 1984</strain>
    </source>
</reference>
<dbReference type="RefSeq" id="XP_009034712.1">
    <property type="nucleotide sequence ID" value="XM_009036464.1"/>
</dbReference>
<dbReference type="GeneID" id="20223677"/>
<dbReference type="Proteomes" id="UP000002729">
    <property type="component" value="Unassembled WGS sequence"/>
</dbReference>
<protein>
    <recommendedName>
        <fullName evidence="2">Endonuclease/exonuclease/phosphatase domain-containing protein</fullName>
    </recommendedName>
</protein>
<accession>F0Y1W4</accession>
<evidence type="ECO:0000256" key="1">
    <source>
        <dbReference type="SAM" id="MobiDB-lite"/>
    </source>
</evidence>
<dbReference type="Gene3D" id="3.60.10.10">
    <property type="entry name" value="Endonuclease/exonuclease/phosphatase"/>
    <property type="match status" value="1"/>
</dbReference>
<dbReference type="PANTHER" id="PTHR12121:SF37">
    <property type="entry name" value="2',5'-PHOSPHODIESTERASE 12"/>
    <property type="match status" value="1"/>
</dbReference>
<organism evidence="4">
    <name type="scientific">Aureococcus anophagefferens</name>
    <name type="common">Harmful bloom alga</name>
    <dbReference type="NCBI Taxonomy" id="44056"/>
    <lineage>
        <taxon>Eukaryota</taxon>
        <taxon>Sar</taxon>
        <taxon>Stramenopiles</taxon>
        <taxon>Ochrophyta</taxon>
        <taxon>Pelagophyceae</taxon>
        <taxon>Pelagomonadales</taxon>
        <taxon>Pelagomonadaceae</taxon>
        <taxon>Aureococcus</taxon>
    </lineage>
</organism>
<dbReference type="KEGG" id="aaf:AURANDRAFT_61968"/>
<feature type="domain" description="Endonuclease/exonuclease/phosphatase" evidence="2">
    <location>
        <begin position="381"/>
        <end position="679"/>
    </location>
</feature>
<dbReference type="InterPro" id="IPR036691">
    <property type="entry name" value="Endo/exonu/phosph_ase_sf"/>
</dbReference>
<dbReference type="InterPro" id="IPR050410">
    <property type="entry name" value="CCR4/nocturin_mRNA_transcr"/>
</dbReference>
<dbReference type="InterPro" id="IPR005135">
    <property type="entry name" value="Endo/exonuclease/phosphatase"/>
</dbReference>
<proteinExistence type="predicted"/>
<name>F0Y1W4_AURAN</name>
<dbReference type="eggNOG" id="ENOG502S9DN">
    <property type="taxonomic scope" value="Eukaryota"/>
</dbReference>
<evidence type="ECO:0000313" key="4">
    <source>
        <dbReference type="Proteomes" id="UP000002729"/>
    </source>
</evidence>
<keyword evidence="4" id="KW-1185">Reference proteome</keyword>
<dbReference type="InParanoid" id="F0Y1W4"/>
<dbReference type="AlphaFoldDB" id="F0Y1W4"/>
<sequence length="831" mass="90499">MADFDLEAFKKMTPKEKMALAKKYTPEQIAKFQEQLADEDLDDMDYGVPTGMVEEEEEEFVYNERAWIDEHGVYRTPEAWKDPWVIPTDPTDWGFGPIFRGPHYSPYPKFPEGNYPEDLVKWEDWKDAPTQIPEELLPRKCPEPTVDWERDPVTGNPVVWEEYKKEFLDPLPDPEVLDRDPTEEEIEDMVELIYHRMYMRGVKFFPLDGTTRHVKKSKRKTKKSTWGNELNGQLPLMGPDGPGSKKVGEQWPPIWRDEDIPLTLRPNVTEKFWAGNAAQEDTTGPEFGYMDPKTGEAVAGTVAGKFEDYYDTSVEDAEREEKLAAERAKAGYLENGNGVEAEEVDDVDEDKDYNLLAPLFVRPIDKRTGAVQPFAAFAWVPDDVLAWPARRDALAAQVRRVAATADVLCLQEVEFEGCGDDRAPPAWLVDALGAGWTVTPPPPRDLERHAQRNERVLGRATAVAACVCVGRGWRVAWTGEGNATQRVLVGVAKGDGAEVAVASAHLDAGSEEKRVGMVLGIMDAARSKLGGGRNLRLVIAGDLNAELDAGSALGAMVGDESADGAARAAARRSACAVALRREPSDGDLGAWAELLDKARTRTAAALRGGLLQRVPLGPTRAGHDHEAPDFPASPRMATWKLDHVLCTPALRPAARWASLEADAPSRAAGLPNASWPSDHYPVAAALALPGARGDPAETDLSEAAGAALRDLAVAEAAAMKAFEADDAADADADAAAAAAAPPSSGKKKQKPPPDVIERKKRRRKRKQDLAKASAARRRAFAVALDPGDYDVVEAKLLRFAPSPDPVEAWCATSKDGDLAALLPPGFAPSPG</sequence>
<dbReference type="EMBL" id="GL833123">
    <property type="protein sequence ID" value="EGB11167.1"/>
    <property type="molecule type" value="Genomic_DNA"/>
</dbReference>